<keyword evidence="5" id="KW-1185">Reference proteome</keyword>
<feature type="region of interest" description="Disordered" evidence="2">
    <location>
        <begin position="170"/>
        <end position="197"/>
    </location>
</feature>
<feature type="compositionally biased region" description="Basic and acidic residues" evidence="2">
    <location>
        <begin position="170"/>
        <end position="187"/>
    </location>
</feature>
<dbReference type="AlphaFoldDB" id="A0A6A5R9V5"/>
<evidence type="ECO:0000256" key="2">
    <source>
        <dbReference type="SAM" id="MobiDB-lite"/>
    </source>
</evidence>
<keyword evidence="1" id="KW-0677">Repeat</keyword>
<dbReference type="Pfam" id="PF00533">
    <property type="entry name" value="BRCT"/>
    <property type="match status" value="1"/>
</dbReference>
<dbReference type="Proteomes" id="UP000800082">
    <property type="component" value="Unassembled WGS sequence"/>
</dbReference>
<name>A0A6A5R9V5_9PLEO</name>
<evidence type="ECO:0000259" key="3">
    <source>
        <dbReference type="PROSITE" id="PS50172"/>
    </source>
</evidence>
<protein>
    <recommendedName>
        <fullName evidence="3">BRCT domain-containing protein</fullName>
    </recommendedName>
</protein>
<feature type="compositionally biased region" description="Polar residues" evidence="2">
    <location>
        <begin position="188"/>
        <end position="197"/>
    </location>
</feature>
<dbReference type="GO" id="GO:0006270">
    <property type="term" value="P:DNA replication initiation"/>
    <property type="evidence" value="ECO:0007669"/>
    <property type="project" value="TreeGrafter"/>
</dbReference>
<feature type="non-terminal residue" evidence="4">
    <location>
        <position position="398"/>
    </location>
</feature>
<dbReference type="Gene3D" id="3.40.50.10190">
    <property type="entry name" value="BRCT domain"/>
    <property type="match status" value="1"/>
</dbReference>
<dbReference type="PANTHER" id="PTHR13561">
    <property type="entry name" value="DNA REPLICATION REGULATOR DPB11-RELATED"/>
    <property type="match status" value="1"/>
</dbReference>
<dbReference type="SUPFAM" id="SSF52113">
    <property type="entry name" value="BRCT domain"/>
    <property type="match status" value="1"/>
</dbReference>
<dbReference type="GeneID" id="54345406"/>
<accession>A0A6A5R9V5</accession>
<proteinExistence type="predicted"/>
<evidence type="ECO:0000313" key="4">
    <source>
        <dbReference type="EMBL" id="KAF1924109.1"/>
    </source>
</evidence>
<gene>
    <name evidence="4" type="ORF">M421DRAFT_16948</name>
</gene>
<dbReference type="PROSITE" id="PS50172">
    <property type="entry name" value="BRCT"/>
    <property type="match status" value="1"/>
</dbReference>
<dbReference type="RefSeq" id="XP_033444362.1">
    <property type="nucleotide sequence ID" value="XM_033587759.1"/>
</dbReference>
<dbReference type="InterPro" id="IPR001357">
    <property type="entry name" value="BRCT_dom"/>
</dbReference>
<dbReference type="EMBL" id="ML978997">
    <property type="protein sequence ID" value="KAF1924109.1"/>
    <property type="molecule type" value="Genomic_DNA"/>
</dbReference>
<dbReference type="SMART" id="SM00292">
    <property type="entry name" value="BRCT"/>
    <property type="match status" value="1"/>
</dbReference>
<dbReference type="GO" id="GO:0007095">
    <property type="term" value="P:mitotic G2 DNA damage checkpoint signaling"/>
    <property type="evidence" value="ECO:0007669"/>
    <property type="project" value="TreeGrafter"/>
</dbReference>
<feature type="domain" description="BRCT" evidence="3">
    <location>
        <begin position="1"/>
        <end position="91"/>
    </location>
</feature>
<evidence type="ECO:0000313" key="5">
    <source>
        <dbReference type="Proteomes" id="UP000800082"/>
    </source>
</evidence>
<sequence>MGTLKNLVIAVTGTFEHDVTKIKKWIDANGGRFSPTVHRGVTHLITGKDAWKQAWDTVQAANKLRVFVVTFEWLEDSLHRRRALAETQYTWEHIARQKKRDRQMTKLGPRMSTKQFNDGCEEIKKTMGLGTSKSRRPRVVARKPKKPTSILTADMHVSFLSAADDLTRRREEREAAKAKKKAEEEAATKQSSTSIVDNVSSPASANFHALRTTSFLHASPAPGVQAKIPALKDLYHYYLDTTGFEYKIVLTRCNLRANEITRYRLRILESHTKPHVYCTFIEYFPPSVGNTAGSGIHTHPEADRLRALLAPPSAAPTLPPATRAYKSLIVPMSSDFATAWRAFRHAFRDLTLLSCEERFDLSKTLYKTRAAHFSIEPFVYVRPKHGLPLGQRTQQIGL</sequence>
<organism evidence="4 5">
    <name type="scientific">Didymella exigua CBS 183.55</name>
    <dbReference type="NCBI Taxonomy" id="1150837"/>
    <lineage>
        <taxon>Eukaryota</taxon>
        <taxon>Fungi</taxon>
        <taxon>Dikarya</taxon>
        <taxon>Ascomycota</taxon>
        <taxon>Pezizomycotina</taxon>
        <taxon>Dothideomycetes</taxon>
        <taxon>Pleosporomycetidae</taxon>
        <taxon>Pleosporales</taxon>
        <taxon>Pleosporineae</taxon>
        <taxon>Didymellaceae</taxon>
        <taxon>Didymella</taxon>
    </lineage>
</organism>
<dbReference type="PANTHER" id="PTHR13561:SF20">
    <property type="entry name" value="DNA TOPOISOMERASE 2-BINDING PROTEIN 1"/>
    <property type="match status" value="1"/>
</dbReference>
<dbReference type="CDD" id="cd00027">
    <property type="entry name" value="BRCT"/>
    <property type="match status" value="1"/>
</dbReference>
<dbReference type="InterPro" id="IPR036420">
    <property type="entry name" value="BRCT_dom_sf"/>
</dbReference>
<evidence type="ECO:0000256" key="1">
    <source>
        <dbReference type="ARBA" id="ARBA00022737"/>
    </source>
</evidence>
<reference evidence="4" key="1">
    <citation type="journal article" date="2020" name="Stud. Mycol.">
        <title>101 Dothideomycetes genomes: a test case for predicting lifestyles and emergence of pathogens.</title>
        <authorList>
            <person name="Haridas S."/>
            <person name="Albert R."/>
            <person name="Binder M."/>
            <person name="Bloem J."/>
            <person name="Labutti K."/>
            <person name="Salamov A."/>
            <person name="Andreopoulos B."/>
            <person name="Baker S."/>
            <person name="Barry K."/>
            <person name="Bills G."/>
            <person name="Bluhm B."/>
            <person name="Cannon C."/>
            <person name="Castanera R."/>
            <person name="Culley D."/>
            <person name="Daum C."/>
            <person name="Ezra D."/>
            <person name="Gonzalez J."/>
            <person name="Henrissat B."/>
            <person name="Kuo A."/>
            <person name="Liang C."/>
            <person name="Lipzen A."/>
            <person name="Lutzoni F."/>
            <person name="Magnuson J."/>
            <person name="Mondo S."/>
            <person name="Nolan M."/>
            <person name="Ohm R."/>
            <person name="Pangilinan J."/>
            <person name="Park H.-J."/>
            <person name="Ramirez L."/>
            <person name="Alfaro M."/>
            <person name="Sun H."/>
            <person name="Tritt A."/>
            <person name="Yoshinaga Y."/>
            <person name="Zwiers L.-H."/>
            <person name="Turgeon B."/>
            <person name="Goodwin S."/>
            <person name="Spatafora J."/>
            <person name="Crous P."/>
            <person name="Grigoriev I."/>
        </authorList>
    </citation>
    <scope>NUCLEOTIDE SEQUENCE</scope>
    <source>
        <strain evidence="4">CBS 183.55</strain>
    </source>
</reference>
<dbReference type="GO" id="GO:0033314">
    <property type="term" value="P:mitotic DNA replication checkpoint signaling"/>
    <property type="evidence" value="ECO:0007669"/>
    <property type="project" value="TreeGrafter"/>
</dbReference>
<dbReference type="OrthoDB" id="342264at2759"/>